<dbReference type="Proteomes" id="UP000014461">
    <property type="component" value="Unassembled WGS sequence"/>
</dbReference>
<evidence type="ECO:0000313" key="1">
    <source>
        <dbReference type="EMBL" id="GAD00039.1"/>
    </source>
</evidence>
<dbReference type="STRING" id="1331007.AALB_0119"/>
<comment type="caution">
    <text evidence="1">The sequence shown here is derived from an EMBL/GenBank/DDBJ whole genome shotgun (WGS) entry which is preliminary data.</text>
</comment>
<proteinExistence type="predicted"/>
<evidence type="ECO:0000313" key="2">
    <source>
        <dbReference type="Proteomes" id="UP000014461"/>
    </source>
</evidence>
<protein>
    <submittedName>
        <fullName evidence="1">Uncharacterized protein</fullName>
    </submittedName>
</protein>
<reference evidence="1" key="1">
    <citation type="journal article" date="2013" name="Genome Announc.">
        <title>Draft Genome Sequence of Agarivorans albus Strain MKT 106T, an Agarolytic Marine Bacterium.</title>
        <authorList>
            <person name="Yasuike M."/>
            <person name="Nakamura Y."/>
            <person name="Kai W."/>
            <person name="Fujiwara A."/>
            <person name="Fukui Y."/>
            <person name="Satomi M."/>
            <person name="Sano M."/>
        </authorList>
    </citation>
    <scope>NUCLEOTIDE SEQUENCE [LARGE SCALE GENOMIC DNA]</scope>
</reference>
<sequence>MLTPSIGDNNRYIGGHASYSIVLSVPKAVPNMLFFWLEFCCANG</sequence>
<accession>R9PF81</accession>
<name>R9PF81_AGAAL</name>
<dbReference type="AlphaFoldDB" id="R9PF81"/>
<dbReference type="EMBL" id="BARX01000001">
    <property type="protein sequence ID" value="GAD00039.1"/>
    <property type="molecule type" value="Genomic_DNA"/>
</dbReference>
<keyword evidence="2" id="KW-1185">Reference proteome</keyword>
<gene>
    <name evidence="1" type="ORF">AALB_0119</name>
</gene>
<organism evidence="1 2">
    <name type="scientific">Agarivorans albus MKT 106</name>
    <dbReference type="NCBI Taxonomy" id="1331007"/>
    <lineage>
        <taxon>Bacteria</taxon>
        <taxon>Pseudomonadati</taxon>
        <taxon>Pseudomonadota</taxon>
        <taxon>Gammaproteobacteria</taxon>
        <taxon>Alteromonadales</taxon>
        <taxon>Alteromonadaceae</taxon>
        <taxon>Agarivorans</taxon>
    </lineage>
</organism>